<protein>
    <recommendedName>
        <fullName evidence="2">Rho-GAP domain-containing protein</fullName>
    </recommendedName>
</protein>
<organism evidence="3 4">
    <name type="scientific">Ascoidea rubescens DSM 1968</name>
    <dbReference type="NCBI Taxonomy" id="1344418"/>
    <lineage>
        <taxon>Eukaryota</taxon>
        <taxon>Fungi</taxon>
        <taxon>Dikarya</taxon>
        <taxon>Ascomycota</taxon>
        <taxon>Saccharomycotina</taxon>
        <taxon>Saccharomycetes</taxon>
        <taxon>Ascoideaceae</taxon>
        <taxon>Ascoidea</taxon>
    </lineage>
</organism>
<gene>
    <name evidence="3" type="ORF">ASCRUDRAFT_68159</name>
</gene>
<keyword evidence="4" id="KW-1185">Reference proteome</keyword>
<dbReference type="Proteomes" id="UP000095038">
    <property type="component" value="Unassembled WGS sequence"/>
</dbReference>
<dbReference type="Gene3D" id="1.10.555.10">
    <property type="entry name" value="Rho GTPase activation protein"/>
    <property type="match status" value="2"/>
</dbReference>
<sequence length="1682" mass="197069">MSELDINLILTSISTTKDSFTKPLNKLSCSIHYVTLSIPIVHCLRNYHYRLSLKVPTFLKGLIDFIIYHRLKLVHLNLNAAFNVNNRPSFASDSLDKVQGNTSPNLNNRKVIKKIKKRKSFQFNAITLTTLNINTVGNNNNVLDNMNIDLHDLSISQALNLLLLFLNSLPDSIIPPKFASKLINELSNNTNSNSSPNANTSPNTYSNNNKNNTSPTNIITNKSSDTSSSNFYSNLLSYYQSSDYSCYTNLIINSVGDPKINLQIQNFLIFSICLLLNDLPIQNLNLFIFIIKFISYLISINQKQSQDDPLNHSTTHTKDNIINSYILSKHFNTCFFKNPSNINLSILILKIYIDNIDFLINWLILIDQNFIKSNKLYLIESKSLTNVLNPRLNYLIQPKIPIINFLNYNKNSSFLLNFFIPNIVGDSISFLYNNNNFLNLNDQALLNISVNFSKIISDSNYELESIETHSSNLNFLKNLFYQNQHQSINLNNFNFFFNIDFNSLNKKNNLNLFKLSSLKSHKNLKSSKRNSNKNLNYLQCNSLINCVDIIQLLIYYLNSLPNESLITQYIFNIFSKELLKKRYLYLKNFVSQPSNENVLLSISNKNHLINLDLKVIIEIFLSFAILIFTKYLPQKNLNLLIYLIDFLSNYCDISNFDKLFLKTKINTLSLSKLFSPFFFKFSNKSQSNEKILILRILIDNISYVINCLNLMKQQFDNHNLNETFDNVVTIDVFDTNEQQLHKNSLNNNKNTTDTISKLAYSKVPLKIIEFEKNRFIGMKILLPQLIEQCINFLNENKFTKCEKYFLECQLHLHDDDDNEDDEIYHDSNGNHIDDASNDDSDDFSLGGNLMNIYSRENKKLIYFNNNIVNILFNIFLSGDQSSYINNDLLKDFNICFEIMNIINAIEENHQTKTNEQEYKELSLALSNSKLIENENKPKTKKNTNSFKLIKNFDVCKLILKYLNLSDKPLINNDIKDELIKEIFNGDYSNLIEYIDEIGYKNLNLNVKSKNNDIDIKLKIEIKRILNRIVCLLIDFDESNKYIFNDDDENDDVPANNHNNIKSNSNVNPNLNLNLNIIIKIIETLTKLKESSSYNLSEIFLKFFFENEVDKFNLITVNKLENEDKSYKVEILKIIIKILIDNFEFFLMAIYLLKNKKSEFNDSKQDSFDKYPRIKFERIKWNRSNYIEEELFGDNNDNNNNSTTTNNNNSTTTTNNNNGGYYKNKSISNKEVSYKYYCKFWFKPNISNYENTKGKKDNNEYKKFEILINVPVIIHKSIEFLVMNGIEEENEDIFNDSNECDGYEESGNNKIELLKGIFNHREEKEINEIEDINISYEIFNYRDYYFNDINNNLISNKEVLKVLFIFFERNRNNRIIDKKFENRIINELEKREYYEMVEYYKDFYEDEYNGVYKDVYKDINKDMNISLNCNYELNVKYKIVIRIYLNCLTDLIIDFLSHKRLNLLIYVIDFMKKFGEEVSRDVVIDKFYKVIFNDNYRGVFSEEFDEVNEMNEIDELSEINESNEMSEIGEISEMNEFDYSEYNKFEDNERRSLENERFLKKLVIRILIDNFNYFIGNLYLRDIEINGNNEESYNNNPNANNNNANANANANNNNPNNLNNLNNLNITNNSNSENKIISRGFSREEFSFLDEFIINSELPSYEEVINNNNNNNNDNNSTGSIHN</sequence>
<dbReference type="GO" id="GO:0007165">
    <property type="term" value="P:signal transduction"/>
    <property type="evidence" value="ECO:0007669"/>
    <property type="project" value="InterPro"/>
</dbReference>
<reference evidence="4" key="1">
    <citation type="submission" date="2016-05" db="EMBL/GenBank/DDBJ databases">
        <title>Comparative genomics of biotechnologically important yeasts.</title>
        <authorList>
            <consortium name="DOE Joint Genome Institute"/>
            <person name="Riley R."/>
            <person name="Haridas S."/>
            <person name="Wolfe K.H."/>
            <person name="Lopes M.R."/>
            <person name="Hittinger C.T."/>
            <person name="Goker M."/>
            <person name="Salamov A."/>
            <person name="Wisecaver J."/>
            <person name="Long T.M."/>
            <person name="Aerts A.L."/>
            <person name="Barry K."/>
            <person name="Choi C."/>
            <person name="Clum A."/>
            <person name="Coughlan A.Y."/>
            <person name="Deshpande S."/>
            <person name="Douglass A.P."/>
            <person name="Hanson S.J."/>
            <person name="Klenk H.-P."/>
            <person name="Labutti K."/>
            <person name="Lapidus A."/>
            <person name="Lindquist E."/>
            <person name="Lipzen A."/>
            <person name="Meier-Kolthoff J.P."/>
            <person name="Ohm R.A."/>
            <person name="Otillar R.P."/>
            <person name="Pangilinan J."/>
            <person name="Peng Y."/>
            <person name="Rokas A."/>
            <person name="Rosa C.A."/>
            <person name="Scheuner C."/>
            <person name="Sibirny A.A."/>
            <person name="Slot J.C."/>
            <person name="Stielow J.B."/>
            <person name="Sun H."/>
            <person name="Kurtzman C.P."/>
            <person name="Blackwell M."/>
            <person name="Grigoriev I.V."/>
            <person name="Jeffries T.W."/>
        </authorList>
    </citation>
    <scope>NUCLEOTIDE SEQUENCE [LARGE SCALE GENOMIC DNA]</scope>
    <source>
        <strain evidence="4">DSM 1968</strain>
    </source>
</reference>
<evidence type="ECO:0000256" key="1">
    <source>
        <dbReference type="SAM" id="MobiDB-lite"/>
    </source>
</evidence>
<dbReference type="GeneID" id="30965131"/>
<accession>A0A1D2VRD2</accession>
<name>A0A1D2VRD2_9ASCO</name>
<dbReference type="InParanoid" id="A0A1D2VRD2"/>
<feature type="domain" description="Rho-GAP" evidence="2">
    <location>
        <begin position="474"/>
        <end position="705"/>
    </location>
</feature>
<feature type="region of interest" description="Disordered" evidence="1">
    <location>
        <begin position="189"/>
        <end position="227"/>
    </location>
</feature>
<evidence type="ECO:0000313" key="3">
    <source>
        <dbReference type="EMBL" id="ODV64138.1"/>
    </source>
</evidence>
<feature type="region of interest" description="Disordered" evidence="1">
    <location>
        <begin position="1593"/>
        <end position="1625"/>
    </location>
</feature>
<dbReference type="InterPro" id="IPR000198">
    <property type="entry name" value="RhoGAP_dom"/>
</dbReference>
<feature type="compositionally biased region" description="Low complexity" evidence="1">
    <location>
        <begin position="1193"/>
        <end position="1217"/>
    </location>
</feature>
<dbReference type="EMBL" id="KV454475">
    <property type="protein sequence ID" value="ODV64138.1"/>
    <property type="molecule type" value="Genomic_DNA"/>
</dbReference>
<dbReference type="PROSITE" id="PS50238">
    <property type="entry name" value="RHOGAP"/>
    <property type="match status" value="1"/>
</dbReference>
<evidence type="ECO:0000259" key="2">
    <source>
        <dbReference type="PROSITE" id="PS50238"/>
    </source>
</evidence>
<dbReference type="InterPro" id="IPR008936">
    <property type="entry name" value="Rho_GTPase_activation_prot"/>
</dbReference>
<proteinExistence type="predicted"/>
<feature type="region of interest" description="Disordered" evidence="1">
    <location>
        <begin position="819"/>
        <end position="839"/>
    </location>
</feature>
<feature type="region of interest" description="Disordered" evidence="1">
    <location>
        <begin position="1191"/>
        <end position="1221"/>
    </location>
</feature>
<dbReference type="RefSeq" id="XP_020050445.1">
    <property type="nucleotide sequence ID" value="XM_020191495.1"/>
</dbReference>
<evidence type="ECO:0000313" key="4">
    <source>
        <dbReference type="Proteomes" id="UP000095038"/>
    </source>
</evidence>